<organism evidence="2 3">
    <name type="scientific">Fusarium albosuccineum</name>
    <dbReference type="NCBI Taxonomy" id="1237068"/>
    <lineage>
        <taxon>Eukaryota</taxon>
        <taxon>Fungi</taxon>
        <taxon>Dikarya</taxon>
        <taxon>Ascomycota</taxon>
        <taxon>Pezizomycotina</taxon>
        <taxon>Sordariomycetes</taxon>
        <taxon>Hypocreomycetidae</taxon>
        <taxon>Hypocreales</taxon>
        <taxon>Nectriaceae</taxon>
        <taxon>Fusarium</taxon>
        <taxon>Fusarium decemcellulare species complex</taxon>
    </lineage>
</organism>
<sequence>MAQKDGIVEVEQDSTCGEDVKAGVDPPGAAQHKFMPGDGVFLHSRMGPYWIERAENGSYSLCDDKGNTINGGTLYQESELVPYIPGMRTTIDVFRS</sequence>
<dbReference type="EMBL" id="JAADYS010000701">
    <property type="protein sequence ID" value="KAF4467725.1"/>
    <property type="molecule type" value="Genomic_DNA"/>
</dbReference>
<evidence type="ECO:0000313" key="3">
    <source>
        <dbReference type="Proteomes" id="UP000554235"/>
    </source>
</evidence>
<protein>
    <submittedName>
        <fullName evidence="2">Uncharacterized protein</fullName>
    </submittedName>
</protein>
<name>A0A8H4LDM6_9HYPO</name>
<reference evidence="2 3" key="1">
    <citation type="submission" date="2020-01" db="EMBL/GenBank/DDBJ databases">
        <title>Identification and distribution of gene clusters putatively required for synthesis of sphingolipid metabolism inhibitors in phylogenetically diverse species of the filamentous fungus Fusarium.</title>
        <authorList>
            <person name="Kim H.-S."/>
            <person name="Busman M."/>
            <person name="Brown D.W."/>
            <person name="Divon H."/>
            <person name="Uhlig S."/>
            <person name="Proctor R.H."/>
        </authorList>
    </citation>
    <scope>NUCLEOTIDE SEQUENCE [LARGE SCALE GENOMIC DNA]</scope>
    <source>
        <strain evidence="2 3">NRRL 20459</strain>
    </source>
</reference>
<accession>A0A8H4LDM6</accession>
<gene>
    <name evidence="2" type="ORF">FALBO_5402</name>
</gene>
<keyword evidence="3" id="KW-1185">Reference proteome</keyword>
<feature type="region of interest" description="Disordered" evidence="1">
    <location>
        <begin position="1"/>
        <end position="24"/>
    </location>
</feature>
<comment type="caution">
    <text evidence="2">The sequence shown here is derived from an EMBL/GenBank/DDBJ whole genome shotgun (WGS) entry which is preliminary data.</text>
</comment>
<proteinExistence type="predicted"/>
<evidence type="ECO:0000313" key="2">
    <source>
        <dbReference type="EMBL" id="KAF4467725.1"/>
    </source>
</evidence>
<dbReference type="OrthoDB" id="5068689at2759"/>
<dbReference type="Proteomes" id="UP000554235">
    <property type="component" value="Unassembled WGS sequence"/>
</dbReference>
<dbReference type="AlphaFoldDB" id="A0A8H4LDM6"/>
<evidence type="ECO:0000256" key="1">
    <source>
        <dbReference type="SAM" id="MobiDB-lite"/>
    </source>
</evidence>